<dbReference type="SUPFAM" id="SSF51197">
    <property type="entry name" value="Clavaminate synthase-like"/>
    <property type="match status" value="1"/>
</dbReference>
<proteinExistence type="inferred from homology"/>
<evidence type="ECO:0000259" key="6">
    <source>
        <dbReference type="Pfam" id="PF02668"/>
    </source>
</evidence>
<organism evidence="7">
    <name type="scientific">marine metagenome</name>
    <dbReference type="NCBI Taxonomy" id="408172"/>
    <lineage>
        <taxon>unclassified sequences</taxon>
        <taxon>metagenomes</taxon>
        <taxon>ecological metagenomes</taxon>
    </lineage>
</organism>
<keyword evidence="3" id="KW-0223">Dioxygenase</keyword>
<dbReference type="GO" id="GO:0046872">
    <property type="term" value="F:metal ion binding"/>
    <property type="evidence" value="ECO:0007669"/>
    <property type="project" value="UniProtKB-KW"/>
</dbReference>
<evidence type="ECO:0000256" key="4">
    <source>
        <dbReference type="ARBA" id="ARBA00023002"/>
    </source>
</evidence>
<keyword evidence="4" id="KW-0560">Oxidoreductase</keyword>
<name>A0A382P2W4_9ZZZZ</name>
<dbReference type="GO" id="GO:0005737">
    <property type="term" value="C:cytoplasm"/>
    <property type="evidence" value="ECO:0007669"/>
    <property type="project" value="TreeGrafter"/>
</dbReference>
<evidence type="ECO:0000256" key="2">
    <source>
        <dbReference type="ARBA" id="ARBA00022723"/>
    </source>
</evidence>
<dbReference type="InterPro" id="IPR003819">
    <property type="entry name" value="TauD/TfdA-like"/>
</dbReference>
<evidence type="ECO:0000256" key="3">
    <source>
        <dbReference type="ARBA" id="ARBA00022964"/>
    </source>
</evidence>
<dbReference type="Gene3D" id="3.60.130.10">
    <property type="entry name" value="Clavaminate synthase-like"/>
    <property type="match status" value="1"/>
</dbReference>
<dbReference type="Pfam" id="PF02668">
    <property type="entry name" value="TauD"/>
    <property type="match status" value="1"/>
</dbReference>
<evidence type="ECO:0000313" key="7">
    <source>
        <dbReference type="EMBL" id="SVC67754.1"/>
    </source>
</evidence>
<dbReference type="EMBL" id="UINC01104536">
    <property type="protein sequence ID" value="SVC67754.1"/>
    <property type="molecule type" value="Genomic_DNA"/>
</dbReference>
<accession>A0A382P2W4</accession>
<dbReference type="PANTHER" id="PTHR30468:SF1">
    <property type="entry name" value="ALPHA-KETOGLUTARATE-DEPENDENT SULFONATE DIOXYGENASE"/>
    <property type="match status" value="1"/>
</dbReference>
<sequence>ILAQDEGLVEGHFGSVYYLPATVCGIDIKLEPLQPSIGTVVHGLDLATDLKDPEMVSFLRELWLQRRVIMFRGQAHLSRQQMVEFAQHFGEVGAPFGEREHIPNSPHDLNQQVKVPEIPNMLVLPSDERVPNAASGWHCDATWQTRPPMGSILMCREAPRIGGDTCFCDCYSMWEGLPLETKQRIQGLNAIHVGGVGHQMDGKTPVAKHPVARTHPETGHTTLYVQQGFVRRFAEEHEIPEDEEKSLLLQMKMQEGRPEYTCRFRWEEGSIAMWDNRAVLHTASGDFWPHRRLMERLTILDFDATRRTPYYAGQRSD</sequence>
<evidence type="ECO:0000256" key="1">
    <source>
        <dbReference type="ARBA" id="ARBA00005896"/>
    </source>
</evidence>
<keyword evidence="2" id="KW-0479">Metal-binding</keyword>
<evidence type="ECO:0000256" key="5">
    <source>
        <dbReference type="ARBA" id="ARBA00023004"/>
    </source>
</evidence>
<reference evidence="7" key="1">
    <citation type="submission" date="2018-05" db="EMBL/GenBank/DDBJ databases">
        <authorList>
            <person name="Lanie J.A."/>
            <person name="Ng W.-L."/>
            <person name="Kazmierczak K.M."/>
            <person name="Andrzejewski T.M."/>
            <person name="Davidsen T.M."/>
            <person name="Wayne K.J."/>
            <person name="Tettelin H."/>
            <person name="Glass J.I."/>
            <person name="Rusch D."/>
            <person name="Podicherti R."/>
            <person name="Tsui H.-C.T."/>
            <person name="Winkler M.E."/>
        </authorList>
    </citation>
    <scope>NUCLEOTIDE SEQUENCE</scope>
</reference>
<dbReference type="InterPro" id="IPR042098">
    <property type="entry name" value="TauD-like_sf"/>
</dbReference>
<dbReference type="InterPro" id="IPR051323">
    <property type="entry name" value="AtsK-like"/>
</dbReference>
<comment type="similarity">
    <text evidence="1">Belongs to the TfdA dioxygenase family.</text>
</comment>
<protein>
    <recommendedName>
        <fullName evidence="6">TauD/TfdA-like domain-containing protein</fullName>
    </recommendedName>
</protein>
<feature type="non-terminal residue" evidence="7">
    <location>
        <position position="1"/>
    </location>
</feature>
<dbReference type="GO" id="GO:0016706">
    <property type="term" value="F:2-oxoglutarate-dependent dioxygenase activity"/>
    <property type="evidence" value="ECO:0007669"/>
    <property type="project" value="TreeGrafter"/>
</dbReference>
<gene>
    <name evidence="7" type="ORF">METZ01_LOCUS320608</name>
</gene>
<dbReference type="AlphaFoldDB" id="A0A382P2W4"/>
<dbReference type="PANTHER" id="PTHR30468">
    <property type="entry name" value="ALPHA-KETOGLUTARATE-DEPENDENT SULFONATE DIOXYGENASE"/>
    <property type="match status" value="1"/>
</dbReference>
<keyword evidence="5" id="KW-0408">Iron</keyword>
<feature type="domain" description="TauD/TfdA-like" evidence="6">
    <location>
        <begin position="30"/>
        <end position="298"/>
    </location>
</feature>